<evidence type="ECO:0000313" key="3">
    <source>
        <dbReference type="EMBL" id="KAK4772922.1"/>
    </source>
</evidence>
<dbReference type="InterPro" id="IPR002109">
    <property type="entry name" value="Glutaredoxin"/>
</dbReference>
<accession>A0AAN7QND2</accession>
<protein>
    <recommendedName>
        <fullName evidence="2">Glutaredoxin domain-containing protein</fullName>
    </recommendedName>
</protein>
<evidence type="ECO:0000313" key="4">
    <source>
        <dbReference type="Proteomes" id="UP001345219"/>
    </source>
</evidence>
<dbReference type="AlphaFoldDB" id="A0AAN7QND2"/>
<feature type="region of interest" description="Disordered" evidence="1">
    <location>
        <begin position="68"/>
        <end position="88"/>
    </location>
</feature>
<dbReference type="Proteomes" id="UP001345219">
    <property type="component" value="Chromosome 22"/>
</dbReference>
<organism evidence="3 4">
    <name type="scientific">Trapa incisa</name>
    <dbReference type="NCBI Taxonomy" id="236973"/>
    <lineage>
        <taxon>Eukaryota</taxon>
        <taxon>Viridiplantae</taxon>
        <taxon>Streptophyta</taxon>
        <taxon>Embryophyta</taxon>
        <taxon>Tracheophyta</taxon>
        <taxon>Spermatophyta</taxon>
        <taxon>Magnoliopsida</taxon>
        <taxon>eudicotyledons</taxon>
        <taxon>Gunneridae</taxon>
        <taxon>Pentapetalae</taxon>
        <taxon>rosids</taxon>
        <taxon>malvids</taxon>
        <taxon>Myrtales</taxon>
        <taxon>Lythraceae</taxon>
        <taxon>Trapa</taxon>
    </lineage>
</organism>
<comment type="caution">
    <text evidence="3">The sequence shown here is derived from an EMBL/GenBank/DDBJ whole genome shotgun (WGS) entry which is preliminary data.</text>
</comment>
<dbReference type="PANTHER" id="PTHR45669">
    <property type="entry name" value="GLUTAREDOXIN DOMAIN-CONTAINING CYSTEINE-RICH PROTEIN CG12206-RELATED"/>
    <property type="match status" value="1"/>
</dbReference>
<name>A0AAN7QND2_9MYRT</name>
<evidence type="ECO:0000259" key="2">
    <source>
        <dbReference type="Pfam" id="PF00462"/>
    </source>
</evidence>
<feature type="domain" description="Glutaredoxin" evidence="2">
    <location>
        <begin position="266"/>
        <end position="333"/>
    </location>
</feature>
<dbReference type="PROSITE" id="PS51354">
    <property type="entry name" value="GLUTAREDOXIN_2"/>
    <property type="match status" value="1"/>
</dbReference>
<dbReference type="EMBL" id="JAXIOK010000004">
    <property type="protein sequence ID" value="KAK4772922.1"/>
    <property type="molecule type" value="Genomic_DNA"/>
</dbReference>
<gene>
    <name evidence="3" type="ORF">SAY87_027941</name>
</gene>
<feature type="region of interest" description="Disordered" evidence="1">
    <location>
        <begin position="135"/>
        <end position="175"/>
    </location>
</feature>
<keyword evidence="4" id="KW-1185">Reference proteome</keyword>
<proteinExistence type="predicted"/>
<dbReference type="Pfam" id="PF23733">
    <property type="entry name" value="GRXCR1-2_C"/>
    <property type="match status" value="1"/>
</dbReference>
<sequence length="408" mass="44788">MGCVSSKHVRKEIEREHAAAKVTCRHVSNHVVSLTSSTYGALKLDSEEEATAAEATAVTSDCVVPARSSAESAAHRQSYPPRKEDDHPSDIINAWELMEDLEEAVPTSRSDRDKDCQKPRPLWTPLKILNNNVVSPRTGRRQSGGKENRGSLTMPKGAGPVKSEFTPGNEPLKSHNSCKAALGMRVTPLRTPKSSFKKNNGLSSRRNLGPLFDPDVVAINHRGEQQIKKILSPSPKFRNLRNRSKESESILSRFTVKCPPGGDKSVVIYTTTVRGIRQTFEDCNAVRSVIESHMIRASERDVSMDAGYKEELRGLMGSKEVKVPMVFVKGRMVGAAEEVLKLEEEGKLGILFDGIPRDLGSGCEGCGDMRFLMCVDCNGSCKVLDEQGKKSRCGECNENGLMRCPICS</sequence>
<dbReference type="SUPFAM" id="SSF52833">
    <property type="entry name" value="Thioredoxin-like"/>
    <property type="match status" value="1"/>
</dbReference>
<evidence type="ECO:0000256" key="1">
    <source>
        <dbReference type="SAM" id="MobiDB-lite"/>
    </source>
</evidence>
<dbReference type="Gene3D" id="3.40.30.10">
    <property type="entry name" value="Glutaredoxin"/>
    <property type="match status" value="1"/>
</dbReference>
<dbReference type="Pfam" id="PF00462">
    <property type="entry name" value="Glutaredoxin"/>
    <property type="match status" value="1"/>
</dbReference>
<reference evidence="3 4" key="1">
    <citation type="journal article" date="2023" name="Hortic Res">
        <title>Pangenome of water caltrop reveals structural variations and asymmetric subgenome divergence after allopolyploidization.</title>
        <authorList>
            <person name="Zhang X."/>
            <person name="Chen Y."/>
            <person name="Wang L."/>
            <person name="Yuan Y."/>
            <person name="Fang M."/>
            <person name="Shi L."/>
            <person name="Lu R."/>
            <person name="Comes H.P."/>
            <person name="Ma Y."/>
            <person name="Chen Y."/>
            <person name="Huang G."/>
            <person name="Zhou Y."/>
            <person name="Zheng Z."/>
            <person name="Qiu Y."/>
        </authorList>
    </citation>
    <scope>NUCLEOTIDE SEQUENCE [LARGE SCALE GENOMIC DNA]</scope>
    <source>
        <tissue evidence="3">Roots</tissue>
    </source>
</reference>
<dbReference type="CDD" id="cd03031">
    <property type="entry name" value="GRX_GRX_like"/>
    <property type="match status" value="1"/>
</dbReference>
<dbReference type="PANTHER" id="PTHR45669:SF12">
    <property type="entry name" value="EMB|CAB85507.1"/>
    <property type="match status" value="1"/>
</dbReference>
<dbReference type="InterPro" id="IPR036249">
    <property type="entry name" value="Thioredoxin-like_sf"/>
</dbReference>